<evidence type="ECO:0000256" key="5">
    <source>
        <dbReference type="ARBA" id="ARBA00023242"/>
    </source>
</evidence>
<dbReference type="InterPro" id="IPR036236">
    <property type="entry name" value="Znf_C2H2_sf"/>
</dbReference>
<dbReference type="FunFam" id="3.30.160.60:FF:000690">
    <property type="entry name" value="Zinc finger protein 354C"/>
    <property type="match status" value="1"/>
</dbReference>
<protein>
    <recommendedName>
        <fullName evidence="8">C2H2-type domain-containing protein</fullName>
    </recommendedName>
</protein>
<accession>A0ABD2N709</accession>
<feature type="domain" description="C2H2-type" evidence="8">
    <location>
        <begin position="361"/>
        <end position="388"/>
    </location>
</feature>
<evidence type="ECO:0000259" key="8">
    <source>
        <dbReference type="PROSITE" id="PS50157"/>
    </source>
</evidence>
<dbReference type="PANTHER" id="PTHR24393:SF34">
    <property type="entry name" value="PR_SET DOMAIN 13"/>
    <property type="match status" value="1"/>
</dbReference>
<dbReference type="Pfam" id="PF12874">
    <property type="entry name" value="zf-met"/>
    <property type="match status" value="1"/>
</dbReference>
<keyword evidence="3 6" id="KW-0863">Zinc-finger</keyword>
<keyword evidence="10" id="KW-1185">Reference proteome</keyword>
<dbReference type="GO" id="GO:0008270">
    <property type="term" value="F:zinc ion binding"/>
    <property type="evidence" value="ECO:0007669"/>
    <property type="project" value="UniProtKB-KW"/>
</dbReference>
<feature type="domain" description="C2H2-type" evidence="8">
    <location>
        <begin position="447"/>
        <end position="474"/>
    </location>
</feature>
<dbReference type="PANTHER" id="PTHR24393">
    <property type="entry name" value="ZINC FINGER PROTEIN"/>
    <property type="match status" value="1"/>
</dbReference>
<dbReference type="SUPFAM" id="SSF57667">
    <property type="entry name" value="beta-beta-alpha zinc fingers"/>
    <property type="match status" value="6"/>
</dbReference>
<evidence type="ECO:0000256" key="6">
    <source>
        <dbReference type="PROSITE-ProRule" id="PRU00042"/>
    </source>
</evidence>
<keyword evidence="4" id="KW-0862">Zinc</keyword>
<feature type="domain" description="C2H2-type" evidence="8">
    <location>
        <begin position="559"/>
        <end position="589"/>
    </location>
</feature>
<dbReference type="PROSITE" id="PS50157">
    <property type="entry name" value="ZINC_FINGER_C2H2_2"/>
    <property type="match status" value="8"/>
</dbReference>
<feature type="compositionally biased region" description="Acidic residues" evidence="7">
    <location>
        <begin position="608"/>
        <end position="639"/>
    </location>
</feature>
<evidence type="ECO:0000256" key="2">
    <source>
        <dbReference type="ARBA" id="ARBA00022737"/>
    </source>
</evidence>
<reference evidence="9 10" key="1">
    <citation type="journal article" date="2021" name="BMC Biol.">
        <title>Horizontally acquired antibacterial genes associated with adaptive radiation of ladybird beetles.</title>
        <authorList>
            <person name="Li H.S."/>
            <person name="Tang X.F."/>
            <person name="Huang Y.H."/>
            <person name="Xu Z.Y."/>
            <person name="Chen M.L."/>
            <person name="Du X.Y."/>
            <person name="Qiu B.Y."/>
            <person name="Chen P.T."/>
            <person name="Zhang W."/>
            <person name="Slipinski A."/>
            <person name="Escalona H.E."/>
            <person name="Waterhouse R.M."/>
            <person name="Zwick A."/>
            <person name="Pang H."/>
        </authorList>
    </citation>
    <scope>NUCLEOTIDE SEQUENCE [LARGE SCALE GENOMIC DNA]</scope>
    <source>
        <strain evidence="9">SYSU2018</strain>
    </source>
</reference>
<dbReference type="GO" id="GO:0003682">
    <property type="term" value="F:chromatin binding"/>
    <property type="evidence" value="ECO:0007669"/>
    <property type="project" value="UniProtKB-ARBA"/>
</dbReference>
<dbReference type="Pfam" id="PF00096">
    <property type="entry name" value="zf-C2H2"/>
    <property type="match status" value="6"/>
</dbReference>
<feature type="domain" description="C2H2-type" evidence="8">
    <location>
        <begin position="248"/>
        <end position="276"/>
    </location>
</feature>
<feature type="domain" description="C2H2-type" evidence="8">
    <location>
        <begin position="475"/>
        <end position="502"/>
    </location>
</feature>
<feature type="domain" description="C2H2-type" evidence="8">
    <location>
        <begin position="529"/>
        <end position="556"/>
    </location>
</feature>
<dbReference type="InterPro" id="IPR013087">
    <property type="entry name" value="Znf_C2H2_type"/>
</dbReference>
<dbReference type="SMART" id="SM00355">
    <property type="entry name" value="ZnF_C2H2"/>
    <property type="match status" value="14"/>
</dbReference>
<dbReference type="AlphaFoldDB" id="A0ABD2N709"/>
<feature type="domain" description="C2H2-type" evidence="8">
    <location>
        <begin position="419"/>
        <end position="446"/>
    </location>
</feature>
<dbReference type="EMBL" id="JABFTP020000062">
    <property type="protein sequence ID" value="KAL3274227.1"/>
    <property type="molecule type" value="Genomic_DNA"/>
</dbReference>
<name>A0ABD2N709_9CUCU</name>
<sequence>MNMEIENELFKCPFCCDETFDSFKALKEHILDIRSKLNCPLCMENFSDFNTFTFHLDECEARKIMEENETISLRTIQIKQSNEIGTNVEVNTNNQFYCEICKVFFREMKKHLMGHHMGQEVIVESQDLENVLEESEIDIDQENGMDDELDIKPDLTSDSEHIFLEQEVLDENGQFFTKKLTKINIVQNTCKKPPILEHIVFLNGNVTEVTEDVNVESGLKVYRCQDCNIRFAQFTNYNRHNCELKQGEVCEICSIYFTTKGALSYHKRKLHSEMKEMKETTASECDICHIVFPSKKSMNIHKKMHAPVSRIRKIDPPATYNIVGKKICEEVHEMFTCQVCQRQYNRKYKEIHMKSHVEELFNCPICNRKFANKNDLSMHAQAHGNEVDSKVSCGYCKRVFTNKESLSLHIENQCEGGKYVCNYCGKKFSRPHEKVKHERIHTGQKPHVCEVCGKGFRVSYCLTLHLRTHSGIRPYHCKTCGKRFKSHSVYNHHLQTHSDARPYQCPFCPKTFKTSVQLAGHKNTHTKPFTCNVCNRPFASLYAVRLHTQSHDRRNNLIHQCHICGAVYARYFALRDHLVSHPEHTKEDLERVEKKMNRKKNQKLENEGNSEDGSDCDEEQTIVDNEEMETTNENSDELD</sequence>
<feature type="domain" description="C2H2-type" evidence="8">
    <location>
        <begin position="503"/>
        <end position="530"/>
    </location>
</feature>
<dbReference type="GO" id="GO:0043565">
    <property type="term" value="F:sequence-specific DNA binding"/>
    <property type="evidence" value="ECO:0007669"/>
    <property type="project" value="UniProtKB-ARBA"/>
</dbReference>
<evidence type="ECO:0000256" key="3">
    <source>
        <dbReference type="ARBA" id="ARBA00022771"/>
    </source>
</evidence>
<feature type="compositionally biased region" description="Basic and acidic residues" evidence="7">
    <location>
        <begin position="582"/>
        <end position="595"/>
    </location>
</feature>
<feature type="region of interest" description="Disordered" evidence="7">
    <location>
        <begin position="582"/>
        <end position="639"/>
    </location>
</feature>
<proteinExistence type="predicted"/>
<dbReference type="GO" id="GO:0040029">
    <property type="term" value="P:epigenetic regulation of gene expression"/>
    <property type="evidence" value="ECO:0007669"/>
    <property type="project" value="UniProtKB-ARBA"/>
</dbReference>
<evidence type="ECO:0000256" key="1">
    <source>
        <dbReference type="ARBA" id="ARBA00022723"/>
    </source>
</evidence>
<dbReference type="GO" id="GO:0000785">
    <property type="term" value="C:chromatin"/>
    <property type="evidence" value="ECO:0007669"/>
    <property type="project" value="UniProtKB-ARBA"/>
</dbReference>
<dbReference type="Pfam" id="PF13912">
    <property type="entry name" value="zf-C2H2_6"/>
    <property type="match status" value="2"/>
</dbReference>
<dbReference type="Gene3D" id="3.30.160.60">
    <property type="entry name" value="Classic Zinc Finger"/>
    <property type="match status" value="8"/>
</dbReference>
<dbReference type="PROSITE" id="PS00028">
    <property type="entry name" value="ZINC_FINGER_C2H2_1"/>
    <property type="match status" value="9"/>
</dbReference>
<evidence type="ECO:0000256" key="4">
    <source>
        <dbReference type="ARBA" id="ARBA00022833"/>
    </source>
</evidence>
<organism evidence="9 10">
    <name type="scientific">Cryptolaemus montrouzieri</name>
    <dbReference type="NCBI Taxonomy" id="559131"/>
    <lineage>
        <taxon>Eukaryota</taxon>
        <taxon>Metazoa</taxon>
        <taxon>Ecdysozoa</taxon>
        <taxon>Arthropoda</taxon>
        <taxon>Hexapoda</taxon>
        <taxon>Insecta</taxon>
        <taxon>Pterygota</taxon>
        <taxon>Neoptera</taxon>
        <taxon>Endopterygota</taxon>
        <taxon>Coleoptera</taxon>
        <taxon>Polyphaga</taxon>
        <taxon>Cucujiformia</taxon>
        <taxon>Coccinelloidea</taxon>
        <taxon>Coccinellidae</taxon>
        <taxon>Scymninae</taxon>
        <taxon>Scymnini</taxon>
        <taxon>Cryptolaemus</taxon>
    </lineage>
</organism>
<evidence type="ECO:0000256" key="7">
    <source>
        <dbReference type="SAM" id="MobiDB-lite"/>
    </source>
</evidence>
<keyword evidence="1" id="KW-0479">Metal-binding</keyword>
<gene>
    <name evidence="9" type="ORF">HHI36_015638</name>
</gene>
<comment type="caution">
    <text evidence="9">The sequence shown here is derived from an EMBL/GenBank/DDBJ whole genome shotgun (WGS) entry which is preliminary data.</text>
</comment>
<dbReference type="Proteomes" id="UP001516400">
    <property type="component" value="Unassembled WGS sequence"/>
</dbReference>
<evidence type="ECO:0000313" key="10">
    <source>
        <dbReference type="Proteomes" id="UP001516400"/>
    </source>
</evidence>
<keyword evidence="2" id="KW-0677">Repeat</keyword>
<evidence type="ECO:0000313" key="9">
    <source>
        <dbReference type="EMBL" id="KAL3274227.1"/>
    </source>
</evidence>
<keyword evidence="5" id="KW-0539">Nucleus</keyword>